<evidence type="ECO:0000313" key="19">
    <source>
        <dbReference type="Proteomes" id="UP000276215"/>
    </source>
</evidence>
<proteinExistence type="inferred from homology"/>
<feature type="domain" description="Auxiliary Activity family 9 catalytic" evidence="17">
    <location>
        <begin position="19"/>
        <end position="230"/>
    </location>
</feature>
<evidence type="ECO:0000256" key="8">
    <source>
        <dbReference type="ARBA" id="ARBA00023008"/>
    </source>
</evidence>
<evidence type="ECO:0000256" key="11">
    <source>
        <dbReference type="ARBA" id="ARBA00023277"/>
    </source>
</evidence>
<keyword evidence="10" id="KW-1015">Disulfide bond</keyword>
<comment type="subcellular location">
    <subcellularLocation>
        <location evidence="2">Secreted</location>
    </subcellularLocation>
</comment>
<dbReference type="EMBL" id="ML120363">
    <property type="protein sequence ID" value="RPB03375.1"/>
    <property type="molecule type" value="Genomic_DNA"/>
</dbReference>
<dbReference type="Proteomes" id="UP000276215">
    <property type="component" value="Unassembled WGS sequence"/>
</dbReference>
<feature type="chain" id="PRO_5018066475" description="lytic cellulose monooxygenase (C4-dehydrogenating)" evidence="16">
    <location>
        <begin position="19"/>
        <end position="407"/>
    </location>
</feature>
<evidence type="ECO:0000256" key="14">
    <source>
        <dbReference type="ARBA" id="ARBA00045077"/>
    </source>
</evidence>
<reference evidence="18 19" key="1">
    <citation type="journal article" date="2018" name="Nat. Ecol. Evol.">
        <title>Pezizomycetes genomes reveal the molecular basis of ectomycorrhizal truffle lifestyle.</title>
        <authorList>
            <person name="Murat C."/>
            <person name="Payen T."/>
            <person name="Noel B."/>
            <person name="Kuo A."/>
            <person name="Morin E."/>
            <person name="Chen J."/>
            <person name="Kohler A."/>
            <person name="Krizsan K."/>
            <person name="Balestrini R."/>
            <person name="Da Silva C."/>
            <person name="Montanini B."/>
            <person name="Hainaut M."/>
            <person name="Levati E."/>
            <person name="Barry K.W."/>
            <person name="Belfiori B."/>
            <person name="Cichocki N."/>
            <person name="Clum A."/>
            <person name="Dockter R.B."/>
            <person name="Fauchery L."/>
            <person name="Guy J."/>
            <person name="Iotti M."/>
            <person name="Le Tacon F."/>
            <person name="Lindquist E.A."/>
            <person name="Lipzen A."/>
            <person name="Malagnac F."/>
            <person name="Mello A."/>
            <person name="Molinier V."/>
            <person name="Miyauchi S."/>
            <person name="Poulain J."/>
            <person name="Riccioni C."/>
            <person name="Rubini A."/>
            <person name="Sitrit Y."/>
            <person name="Splivallo R."/>
            <person name="Traeger S."/>
            <person name="Wang M."/>
            <person name="Zifcakova L."/>
            <person name="Wipf D."/>
            <person name="Zambonelli A."/>
            <person name="Paolocci F."/>
            <person name="Nowrousian M."/>
            <person name="Ottonello S."/>
            <person name="Baldrian P."/>
            <person name="Spatafora J.W."/>
            <person name="Henrissat B."/>
            <person name="Nagy L.G."/>
            <person name="Aury J.M."/>
            <person name="Wincker P."/>
            <person name="Grigoriev I.V."/>
            <person name="Bonfante P."/>
            <person name="Martin F.M."/>
        </authorList>
    </citation>
    <scope>NUCLEOTIDE SEQUENCE [LARGE SCALE GENOMIC DNA]</scope>
    <source>
        <strain evidence="18 19">120613-1</strain>
    </source>
</reference>
<evidence type="ECO:0000256" key="5">
    <source>
        <dbReference type="ARBA" id="ARBA00022729"/>
    </source>
</evidence>
<dbReference type="OrthoDB" id="4849160at2759"/>
<comment type="similarity">
    <text evidence="13">Belongs to the polysaccharide monooxygenase AA9 family.</text>
</comment>
<accession>A0A3N4KBQ3</accession>
<keyword evidence="4" id="KW-0479">Metal-binding</keyword>
<evidence type="ECO:0000256" key="3">
    <source>
        <dbReference type="ARBA" id="ARBA00022525"/>
    </source>
</evidence>
<evidence type="ECO:0000256" key="9">
    <source>
        <dbReference type="ARBA" id="ARBA00023033"/>
    </source>
</evidence>
<evidence type="ECO:0000256" key="13">
    <source>
        <dbReference type="ARBA" id="ARBA00044502"/>
    </source>
</evidence>
<evidence type="ECO:0000256" key="4">
    <source>
        <dbReference type="ARBA" id="ARBA00022723"/>
    </source>
</evidence>
<keyword evidence="6" id="KW-0136">Cellulose degradation</keyword>
<dbReference type="InterPro" id="IPR049892">
    <property type="entry name" value="AA9"/>
</dbReference>
<keyword evidence="9" id="KW-0503">Monooxygenase</keyword>
<gene>
    <name evidence="18" type="ORF">L873DRAFT_1731872</name>
</gene>
<dbReference type="Pfam" id="PF03443">
    <property type="entry name" value="AA9"/>
    <property type="match status" value="1"/>
</dbReference>
<dbReference type="GO" id="GO:0005576">
    <property type="term" value="C:extracellular region"/>
    <property type="evidence" value="ECO:0007669"/>
    <property type="project" value="UniProtKB-SubCell"/>
</dbReference>
<evidence type="ECO:0000256" key="10">
    <source>
        <dbReference type="ARBA" id="ARBA00023157"/>
    </source>
</evidence>
<evidence type="ECO:0000256" key="6">
    <source>
        <dbReference type="ARBA" id="ARBA00023001"/>
    </source>
</evidence>
<dbReference type="PANTHER" id="PTHR33353:SF10">
    <property type="entry name" value="ENDO-BETA-1,4-GLUCANASE D"/>
    <property type="match status" value="1"/>
</dbReference>
<sequence>MKPSFILSALGAATGALAHGLVSQILIDGTLYDNYSPYIDPYKNPKPERIGWTTPGNGPVGVTAAGMACNTGSTAGSLSAPATAGSSIKFFWTVWPESHRGPTMTYLAKCPGTDCTTADPTTLNWFKIDHAGLNADRTWISDTIVAQNSTWTVTIPSDIASGPYLLRHELLALHAAFDANGAQPYPMCANLQITGTGSAVPTDTVKFPGGYSPTDPGILINIYYPAVTNYTIPGPAPYVPGGGSAPISSSVVASSPRAATSAPAVSTPAGRVPTTSILAVPTTTTFTGTGYPIPTLAPSAVPPYGNNTRTRTSTKFTQTTRIVAAPSSKVAPISETSATPTKVAAVPTPVVPVVSTVIQTVGVTQVPTMTVPAAETVTATQSRRGGQAVPEYTPAGRHRRSIYGYGI</sequence>
<evidence type="ECO:0000259" key="17">
    <source>
        <dbReference type="Pfam" id="PF03443"/>
    </source>
</evidence>
<dbReference type="GO" id="GO:0046872">
    <property type="term" value="F:metal ion binding"/>
    <property type="evidence" value="ECO:0007669"/>
    <property type="project" value="UniProtKB-KW"/>
</dbReference>
<evidence type="ECO:0000256" key="1">
    <source>
        <dbReference type="ARBA" id="ARBA00001973"/>
    </source>
</evidence>
<dbReference type="CDD" id="cd21175">
    <property type="entry name" value="LPMO_AA9"/>
    <property type="match status" value="1"/>
</dbReference>
<dbReference type="PANTHER" id="PTHR33353">
    <property type="entry name" value="PUTATIVE (AFU_ORTHOLOGUE AFUA_1G12560)-RELATED"/>
    <property type="match status" value="1"/>
</dbReference>
<comment type="cofactor">
    <cofactor evidence="1">
        <name>Cu(2+)</name>
        <dbReference type="ChEBI" id="CHEBI:29036"/>
    </cofactor>
</comment>
<evidence type="ECO:0000256" key="16">
    <source>
        <dbReference type="SAM" id="SignalP"/>
    </source>
</evidence>
<protein>
    <recommendedName>
        <fullName evidence="15">lytic cellulose monooxygenase (C4-dehydrogenating)</fullName>
        <ecNumber evidence="15">1.14.99.56</ecNumber>
    </recommendedName>
</protein>
<keyword evidence="5 16" id="KW-0732">Signal</keyword>
<dbReference type="GO" id="GO:0004497">
    <property type="term" value="F:monooxygenase activity"/>
    <property type="evidence" value="ECO:0007669"/>
    <property type="project" value="UniProtKB-KW"/>
</dbReference>
<dbReference type="GO" id="GO:0030245">
    <property type="term" value="P:cellulose catabolic process"/>
    <property type="evidence" value="ECO:0007669"/>
    <property type="project" value="UniProtKB-KW"/>
</dbReference>
<dbReference type="STRING" id="1336337.A0A3N4KBQ3"/>
<dbReference type="EC" id="1.14.99.56" evidence="15"/>
<keyword evidence="19" id="KW-1185">Reference proteome</keyword>
<keyword evidence="12" id="KW-0624">Polysaccharide degradation</keyword>
<keyword evidence="11" id="KW-0119">Carbohydrate metabolism</keyword>
<feature type="signal peptide" evidence="16">
    <location>
        <begin position="1"/>
        <end position="18"/>
    </location>
</feature>
<evidence type="ECO:0000256" key="2">
    <source>
        <dbReference type="ARBA" id="ARBA00004613"/>
    </source>
</evidence>
<name>A0A3N4KBQ3_9PEZI</name>
<keyword evidence="8" id="KW-0186">Copper</keyword>
<dbReference type="InterPro" id="IPR005103">
    <property type="entry name" value="AA9_LPMO"/>
</dbReference>
<dbReference type="Gene3D" id="2.70.50.70">
    <property type="match status" value="1"/>
</dbReference>
<keyword evidence="7" id="KW-0560">Oxidoreductase</keyword>
<dbReference type="AlphaFoldDB" id="A0A3N4KBQ3"/>
<evidence type="ECO:0000256" key="15">
    <source>
        <dbReference type="ARBA" id="ARBA00047174"/>
    </source>
</evidence>
<evidence type="ECO:0000313" key="18">
    <source>
        <dbReference type="EMBL" id="RPB03375.1"/>
    </source>
</evidence>
<comment type="catalytic activity">
    <reaction evidence="14">
        <text>[(1-&gt;4)-beta-D-glucosyl]n+m + reduced acceptor + O2 = 4-dehydro-beta-D-glucosyl-[(1-&gt;4)-beta-D-glucosyl]n-1 + [(1-&gt;4)-beta-D-glucosyl]m + acceptor + H2O.</text>
        <dbReference type="EC" id="1.14.99.56"/>
    </reaction>
</comment>
<organism evidence="18 19">
    <name type="scientific">Choiromyces venosus 120613-1</name>
    <dbReference type="NCBI Taxonomy" id="1336337"/>
    <lineage>
        <taxon>Eukaryota</taxon>
        <taxon>Fungi</taxon>
        <taxon>Dikarya</taxon>
        <taxon>Ascomycota</taxon>
        <taxon>Pezizomycotina</taxon>
        <taxon>Pezizomycetes</taxon>
        <taxon>Pezizales</taxon>
        <taxon>Tuberaceae</taxon>
        <taxon>Choiromyces</taxon>
    </lineage>
</organism>
<keyword evidence="3" id="KW-0964">Secreted</keyword>
<evidence type="ECO:0000256" key="7">
    <source>
        <dbReference type="ARBA" id="ARBA00023002"/>
    </source>
</evidence>
<evidence type="ECO:0000256" key="12">
    <source>
        <dbReference type="ARBA" id="ARBA00023326"/>
    </source>
</evidence>